<dbReference type="EMBL" id="MCFI01000001">
    <property type="protein sequence ID" value="ORY87559.1"/>
    <property type="molecule type" value="Genomic_DNA"/>
</dbReference>
<evidence type="ECO:0000256" key="1">
    <source>
        <dbReference type="SAM" id="Phobius"/>
    </source>
</evidence>
<dbReference type="AlphaFoldDB" id="A0A1Y2FUD5"/>
<comment type="caution">
    <text evidence="2">The sequence shown here is derived from an EMBL/GenBank/DDBJ whole genome shotgun (WGS) entry which is preliminary data.</text>
</comment>
<keyword evidence="1" id="KW-0472">Membrane</keyword>
<organism evidence="2 3">
    <name type="scientific">Protomyces lactucae-debilis</name>
    <dbReference type="NCBI Taxonomy" id="2754530"/>
    <lineage>
        <taxon>Eukaryota</taxon>
        <taxon>Fungi</taxon>
        <taxon>Dikarya</taxon>
        <taxon>Ascomycota</taxon>
        <taxon>Taphrinomycotina</taxon>
        <taxon>Taphrinomycetes</taxon>
        <taxon>Taphrinales</taxon>
        <taxon>Protomycetaceae</taxon>
        <taxon>Protomyces</taxon>
    </lineage>
</organism>
<dbReference type="OMA" id="QDERMKM"/>
<evidence type="ECO:0000313" key="3">
    <source>
        <dbReference type="Proteomes" id="UP000193685"/>
    </source>
</evidence>
<dbReference type="Proteomes" id="UP000193685">
    <property type="component" value="Unassembled WGS sequence"/>
</dbReference>
<feature type="transmembrane region" description="Helical" evidence="1">
    <location>
        <begin position="20"/>
        <end position="48"/>
    </location>
</feature>
<protein>
    <recommendedName>
        <fullName evidence="4">Glycine zipper domain-containing protein</fullName>
    </recommendedName>
</protein>
<proteinExistence type="predicted"/>
<sequence>MMNDENLGGAEDRAQGTGRLYGLLGGASGAALGFILANIPGALAGAVVGNRLGAIRDSHSKPVYQVFQEMPHSEKANLLSQLLTKVMSQLS</sequence>
<dbReference type="OrthoDB" id="442087at2759"/>
<keyword evidence="1" id="KW-1133">Transmembrane helix</keyword>
<dbReference type="GeneID" id="63784970"/>
<keyword evidence="1" id="KW-0812">Transmembrane</keyword>
<evidence type="ECO:0008006" key="4">
    <source>
        <dbReference type="Google" id="ProtNLM"/>
    </source>
</evidence>
<evidence type="ECO:0000313" key="2">
    <source>
        <dbReference type="EMBL" id="ORY87559.1"/>
    </source>
</evidence>
<accession>A0A1Y2FUD5</accession>
<reference evidence="2 3" key="1">
    <citation type="submission" date="2016-07" db="EMBL/GenBank/DDBJ databases">
        <title>Pervasive Adenine N6-methylation of Active Genes in Fungi.</title>
        <authorList>
            <consortium name="DOE Joint Genome Institute"/>
            <person name="Mondo S.J."/>
            <person name="Dannebaum R.O."/>
            <person name="Kuo R.C."/>
            <person name="Labutti K."/>
            <person name="Haridas S."/>
            <person name="Kuo A."/>
            <person name="Salamov A."/>
            <person name="Ahrendt S.R."/>
            <person name="Lipzen A."/>
            <person name="Sullivan W."/>
            <person name="Andreopoulos W.B."/>
            <person name="Clum A."/>
            <person name="Lindquist E."/>
            <person name="Daum C."/>
            <person name="Ramamoorthy G.K."/>
            <person name="Gryganskyi A."/>
            <person name="Culley D."/>
            <person name="Magnuson J.K."/>
            <person name="James T.Y."/>
            <person name="O'Malley M.A."/>
            <person name="Stajich J.E."/>
            <person name="Spatafora J.W."/>
            <person name="Visel A."/>
            <person name="Grigoriev I.V."/>
        </authorList>
    </citation>
    <scope>NUCLEOTIDE SEQUENCE [LARGE SCALE GENOMIC DNA]</scope>
    <source>
        <strain evidence="2 3">12-1054</strain>
    </source>
</reference>
<dbReference type="STRING" id="56484.A0A1Y2FUD5"/>
<dbReference type="RefSeq" id="XP_040728054.1">
    <property type="nucleotide sequence ID" value="XM_040868371.1"/>
</dbReference>
<name>A0A1Y2FUD5_PROLT</name>
<gene>
    <name evidence="2" type="ORF">BCR37DRAFT_375414</name>
</gene>
<keyword evidence="3" id="KW-1185">Reference proteome</keyword>